<gene>
    <name evidence="8" type="ORF">HMPREF1317_1243</name>
</gene>
<dbReference type="Pfam" id="PF00950">
    <property type="entry name" value="ABC-3"/>
    <property type="match status" value="1"/>
</dbReference>
<comment type="subcellular location">
    <subcellularLocation>
        <location evidence="6">Cell membrane</location>
        <topology evidence="6">Multi-pass membrane protein</topology>
    </subcellularLocation>
    <subcellularLocation>
        <location evidence="1">Membrane</location>
        <topology evidence="1">Multi-pass membrane protein</topology>
    </subcellularLocation>
</comment>
<reference evidence="8 9" key="1">
    <citation type="submission" date="2012-05" db="EMBL/GenBank/DDBJ databases">
        <authorList>
            <person name="Harkins D.M."/>
            <person name="Madupu R."/>
            <person name="Durkin A.S."/>
            <person name="Torralba M."/>
            <person name="Methe B."/>
            <person name="Sutton G.G."/>
            <person name="Nelson K.E."/>
        </authorList>
    </citation>
    <scope>NUCLEOTIDE SEQUENCE [LARGE SCALE GENOMIC DNA]</scope>
    <source>
        <strain evidence="8 9">F0490</strain>
    </source>
</reference>
<dbReference type="PANTHER" id="PTHR30477:SF18">
    <property type="entry name" value="METAL TRANSPORT SYSTEM MEMBRANE PROTEIN CT_417-RELATED"/>
    <property type="match status" value="1"/>
</dbReference>
<dbReference type="RefSeq" id="WP_005871771.1">
    <property type="nucleotide sequence ID" value="NZ_AKFS01000258.1"/>
</dbReference>
<keyword evidence="4 7" id="KW-1133">Transmembrane helix</keyword>
<dbReference type="GO" id="GO:0055085">
    <property type="term" value="P:transmembrane transport"/>
    <property type="evidence" value="ECO:0007669"/>
    <property type="project" value="InterPro"/>
</dbReference>
<evidence type="ECO:0000256" key="3">
    <source>
        <dbReference type="ARBA" id="ARBA00022692"/>
    </source>
</evidence>
<organism evidence="8 9">
    <name type="scientific">Schaalia georgiae F0490</name>
    <dbReference type="NCBI Taxonomy" id="1125717"/>
    <lineage>
        <taxon>Bacteria</taxon>
        <taxon>Bacillati</taxon>
        <taxon>Actinomycetota</taxon>
        <taxon>Actinomycetes</taxon>
        <taxon>Actinomycetales</taxon>
        <taxon>Actinomycetaceae</taxon>
        <taxon>Schaalia</taxon>
    </lineage>
</organism>
<feature type="transmembrane region" description="Helical" evidence="7">
    <location>
        <begin position="254"/>
        <end position="272"/>
    </location>
</feature>
<feature type="transmembrane region" description="Helical" evidence="7">
    <location>
        <begin position="100"/>
        <end position="118"/>
    </location>
</feature>
<dbReference type="GO" id="GO:0010043">
    <property type="term" value="P:response to zinc ion"/>
    <property type="evidence" value="ECO:0007669"/>
    <property type="project" value="TreeGrafter"/>
</dbReference>
<dbReference type="InterPro" id="IPR037294">
    <property type="entry name" value="ABC_BtuC-like"/>
</dbReference>
<evidence type="ECO:0000256" key="2">
    <source>
        <dbReference type="ARBA" id="ARBA00008034"/>
    </source>
</evidence>
<protein>
    <submittedName>
        <fullName evidence="8">ABC 3 transport family protein</fullName>
    </submittedName>
</protein>
<comment type="caution">
    <text evidence="8">The sequence shown here is derived from an EMBL/GenBank/DDBJ whole genome shotgun (WGS) entry which is preliminary data.</text>
</comment>
<keyword evidence="9" id="KW-1185">Reference proteome</keyword>
<dbReference type="InterPro" id="IPR001626">
    <property type="entry name" value="ABC_TroCD"/>
</dbReference>
<dbReference type="GO" id="GO:0043190">
    <property type="term" value="C:ATP-binding cassette (ABC) transporter complex"/>
    <property type="evidence" value="ECO:0007669"/>
    <property type="project" value="InterPro"/>
</dbReference>
<dbReference type="PANTHER" id="PTHR30477">
    <property type="entry name" value="ABC-TRANSPORTER METAL-BINDING PROTEIN"/>
    <property type="match status" value="1"/>
</dbReference>
<keyword evidence="5 7" id="KW-0472">Membrane</keyword>
<name>J0WQR5_9ACTO</name>
<evidence type="ECO:0000256" key="7">
    <source>
        <dbReference type="SAM" id="Phobius"/>
    </source>
</evidence>
<evidence type="ECO:0000313" key="8">
    <source>
        <dbReference type="EMBL" id="EJF38746.1"/>
    </source>
</evidence>
<feature type="transmembrane region" description="Helical" evidence="7">
    <location>
        <begin position="6"/>
        <end position="31"/>
    </location>
</feature>
<feature type="transmembrane region" description="Helical" evidence="7">
    <location>
        <begin position="222"/>
        <end position="247"/>
    </location>
</feature>
<dbReference type="AlphaFoldDB" id="J0WQR5"/>
<evidence type="ECO:0000256" key="6">
    <source>
        <dbReference type="RuleBase" id="RU003943"/>
    </source>
</evidence>
<accession>J0WQR5</accession>
<feature type="transmembrane region" description="Helical" evidence="7">
    <location>
        <begin position="43"/>
        <end position="62"/>
    </location>
</feature>
<dbReference type="Gene3D" id="1.10.3470.10">
    <property type="entry name" value="ABC transporter involved in vitamin B12 uptake, BtuC"/>
    <property type="match status" value="1"/>
</dbReference>
<dbReference type="Proteomes" id="UP000004578">
    <property type="component" value="Unassembled WGS sequence"/>
</dbReference>
<feature type="transmembrane region" description="Helical" evidence="7">
    <location>
        <begin position="182"/>
        <end position="210"/>
    </location>
</feature>
<keyword evidence="3 6" id="KW-0812">Transmembrane</keyword>
<evidence type="ECO:0000256" key="4">
    <source>
        <dbReference type="ARBA" id="ARBA00022989"/>
    </source>
</evidence>
<dbReference type="PATRIC" id="fig|1125717.3.peg.1617"/>
<proteinExistence type="inferred from homology"/>
<feature type="transmembrane region" description="Helical" evidence="7">
    <location>
        <begin position="68"/>
        <end position="88"/>
    </location>
</feature>
<keyword evidence="6" id="KW-0813">Transport</keyword>
<sequence length="279" mass="27728">MSTLLTILALPVLEAVVVGALAGLVGALAVLDRRVFFAESITHGTFPGAVLGVVVASAAGWGHGAMSLSLFAGALLMCLPLAALMYALTRIPGVSSQASAGVVLTLGFASGYFLATWFKPLPLQVSSFLAGSILTVSGADVAAAAACLALALGLMGACGPQLMRHCFDPVGLSPRARRTNELAILTVLLLTVVVLIPAIGTVLSIALIAAPAAALRPHAPTLRAFMVAAPVLGALIALSGLALAIAADWSAGGCIALVAGLVTAASALRARLGAAPVGR</sequence>
<feature type="transmembrane region" description="Helical" evidence="7">
    <location>
        <begin position="130"/>
        <end position="154"/>
    </location>
</feature>
<evidence type="ECO:0000256" key="5">
    <source>
        <dbReference type="ARBA" id="ARBA00023136"/>
    </source>
</evidence>
<evidence type="ECO:0000313" key="9">
    <source>
        <dbReference type="Proteomes" id="UP000004578"/>
    </source>
</evidence>
<dbReference type="SUPFAM" id="SSF81345">
    <property type="entry name" value="ABC transporter involved in vitamin B12 uptake, BtuC"/>
    <property type="match status" value="1"/>
</dbReference>
<evidence type="ECO:0000256" key="1">
    <source>
        <dbReference type="ARBA" id="ARBA00004141"/>
    </source>
</evidence>
<dbReference type="EMBL" id="AKFS01000258">
    <property type="protein sequence ID" value="EJF38746.1"/>
    <property type="molecule type" value="Genomic_DNA"/>
</dbReference>
<comment type="similarity">
    <text evidence="2 6">Belongs to the ABC-3 integral membrane protein family.</text>
</comment>